<evidence type="ECO:0000313" key="17">
    <source>
        <dbReference type="Proteomes" id="UP000502508"/>
    </source>
</evidence>
<keyword evidence="9 13" id="KW-0648">Protein biosynthesis</keyword>
<dbReference type="SUPFAM" id="SSF55681">
    <property type="entry name" value="Class II aaRS and biotin synthetases"/>
    <property type="match status" value="1"/>
</dbReference>
<dbReference type="GO" id="GO:0002161">
    <property type="term" value="F:aminoacyl-tRNA deacylase activity"/>
    <property type="evidence" value="ECO:0007669"/>
    <property type="project" value="TreeGrafter"/>
</dbReference>
<keyword evidence="3 13" id="KW-0436">Ligase</keyword>
<dbReference type="SUPFAM" id="SSF101353">
    <property type="entry name" value="Putative anticodon-binding domain of alanyl-tRNA synthetase (AlaRS)"/>
    <property type="match status" value="1"/>
</dbReference>
<dbReference type="InterPro" id="IPR045864">
    <property type="entry name" value="aa-tRNA-synth_II/BPL/LPL"/>
</dbReference>
<dbReference type="GO" id="GO:0004813">
    <property type="term" value="F:alanine-tRNA ligase activity"/>
    <property type="evidence" value="ECO:0007669"/>
    <property type="project" value="UniProtKB-UniRule"/>
</dbReference>
<evidence type="ECO:0000256" key="6">
    <source>
        <dbReference type="ARBA" id="ARBA00022833"/>
    </source>
</evidence>
<dbReference type="PRINTS" id="PR00980">
    <property type="entry name" value="TRNASYNTHALA"/>
</dbReference>
<accession>A0A6F8XKD7</accession>
<dbReference type="SUPFAM" id="SSF55186">
    <property type="entry name" value="ThrRS/AlaRS common domain"/>
    <property type="match status" value="1"/>
</dbReference>
<keyword evidence="13" id="KW-0963">Cytoplasm</keyword>
<evidence type="ECO:0000313" key="16">
    <source>
        <dbReference type="EMBL" id="BCB74251.1"/>
    </source>
</evidence>
<dbReference type="InterPro" id="IPR018162">
    <property type="entry name" value="Ala-tRNA-ligase_IIc_anticod-bd"/>
</dbReference>
<dbReference type="GO" id="GO:0005829">
    <property type="term" value="C:cytosol"/>
    <property type="evidence" value="ECO:0007669"/>
    <property type="project" value="TreeGrafter"/>
</dbReference>
<feature type="domain" description="Alanyl-transfer RNA synthetases family profile" evidence="15">
    <location>
        <begin position="1"/>
        <end position="727"/>
    </location>
</feature>
<dbReference type="HAMAP" id="MF_00036_B">
    <property type="entry name" value="Ala_tRNA_synth_B"/>
    <property type="match status" value="1"/>
</dbReference>
<dbReference type="Pfam" id="PF02272">
    <property type="entry name" value="DHHA1"/>
    <property type="match status" value="1"/>
</dbReference>
<gene>
    <name evidence="13 16" type="primary">alaS</name>
    <name evidence="16" type="ORF">Pflav_006610</name>
</gene>
<dbReference type="GO" id="GO:0005524">
    <property type="term" value="F:ATP binding"/>
    <property type="evidence" value="ECO:0007669"/>
    <property type="project" value="UniProtKB-UniRule"/>
</dbReference>
<keyword evidence="6 13" id="KW-0862">Zinc</keyword>
<dbReference type="InterPro" id="IPR003156">
    <property type="entry name" value="DHHA1_dom"/>
</dbReference>
<dbReference type="PANTHER" id="PTHR11777">
    <property type="entry name" value="ALANYL-TRNA SYNTHETASE"/>
    <property type="match status" value="1"/>
</dbReference>
<dbReference type="SMART" id="SM00863">
    <property type="entry name" value="tRNA_SAD"/>
    <property type="match status" value="1"/>
</dbReference>
<dbReference type="FunFam" id="3.30.930.10:FF:000004">
    <property type="entry name" value="Alanine--tRNA ligase"/>
    <property type="match status" value="1"/>
</dbReference>
<keyword evidence="14" id="KW-0175">Coiled coil</keyword>
<dbReference type="Gene3D" id="3.30.54.20">
    <property type="match status" value="1"/>
</dbReference>
<evidence type="ECO:0000259" key="15">
    <source>
        <dbReference type="PROSITE" id="PS50860"/>
    </source>
</evidence>
<protein>
    <recommendedName>
        <fullName evidence="13">Alanine--tRNA ligase</fullName>
        <ecNumber evidence="13">6.1.1.7</ecNumber>
    </recommendedName>
    <alternativeName>
        <fullName evidence="13">Alanyl-tRNA synthetase</fullName>
        <shortName evidence="13">AlaRS</shortName>
    </alternativeName>
</protein>
<dbReference type="FunFam" id="3.10.310.40:FF:000001">
    <property type="entry name" value="Alanine--tRNA ligase"/>
    <property type="match status" value="1"/>
</dbReference>
<feature type="binding site" evidence="13">
    <location>
        <position position="688"/>
    </location>
    <ligand>
        <name>Zn(2+)</name>
        <dbReference type="ChEBI" id="CHEBI:29105"/>
    </ligand>
</feature>
<proteinExistence type="inferred from homology"/>
<evidence type="ECO:0000256" key="10">
    <source>
        <dbReference type="ARBA" id="ARBA00023146"/>
    </source>
</evidence>
<dbReference type="Pfam" id="PF07973">
    <property type="entry name" value="tRNA_SAD"/>
    <property type="match status" value="1"/>
</dbReference>
<dbReference type="Gene3D" id="2.40.30.130">
    <property type="match status" value="1"/>
</dbReference>
<evidence type="ECO:0000256" key="8">
    <source>
        <dbReference type="ARBA" id="ARBA00022884"/>
    </source>
</evidence>
<dbReference type="GO" id="GO:0006419">
    <property type="term" value="P:alanyl-tRNA aminoacylation"/>
    <property type="evidence" value="ECO:0007669"/>
    <property type="project" value="UniProtKB-UniRule"/>
</dbReference>
<evidence type="ECO:0000256" key="14">
    <source>
        <dbReference type="SAM" id="Coils"/>
    </source>
</evidence>
<dbReference type="AlphaFoldDB" id="A0A6F8XKD7"/>
<dbReference type="InterPro" id="IPR018165">
    <property type="entry name" value="Ala-tRNA-synth_IIc_core"/>
</dbReference>
<feature type="binding site" evidence="13">
    <location>
        <position position="684"/>
    </location>
    <ligand>
        <name>Zn(2+)</name>
        <dbReference type="ChEBI" id="CHEBI:29105"/>
    </ligand>
</feature>
<dbReference type="FunFam" id="3.30.980.10:FF:000004">
    <property type="entry name" value="Alanine--tRNA ligase, cytoplasmic"/>
    <property type="match status" value="1"/>
</dbReference>
<comment type="subcellular location">
    <subcellularLocation>
        <location evidence="13">Cytoplasm</location>
    </subcellularLocation>
</comment>
<dbReference type="Proteomes" id="UP000502508">
    <property type="component" value="Chromosome"/>
</dbReference>
<dbReference type="InterPro" id="IPR023033">
    <property type="entry name" value="Ala_tRNA_ligase_euk/bac"/>
</dbReference>
<feature type="coiled-coil region" evidence="14">
    <location>
        <begin position="743"/>
        <end position="770"/>
    </location>
</feature>
<dbReference type="SUPFAM" id="SSF50447">
    <property type="entry name" value="Translation proteins"/>
    <property type="match status" value="1"/>
</dbReference>
<organism evidence="16 17">
    <name type="scientific">Phytohabitans flavus</name>
    <dbReference type="NCBI Taxonomy" id="1076124"/>
    <lineage>
        <taxon>Bacteria</taxon>
        <taxon>Bacillati</taxon>
        <taxon>Actinomycetota</taxon>
        <taxon>Actinomycetes</taxon>
        <taxon>Micromonosporales</taxon>
        <taxon>Micromonosporaceae</taxon>
    </lineage>
</organism>
<keyword evidence="4 13" id="KW-0479">Metal-binding</keyword>
<dbReference type="EC" id="6.1.1.7" evidence="13"/>
<evidence type="ECO:0000256" key="13">
    <source>
        <dbReference type="HAMAP-Rule" id="MF_00036"/>
    </source>
</evidence>
<dbReference type="GO" id="GO:0000049">
    <property type="term" value="F:tRNA binding"/>
    <property type="evidence" value="ECO:0007669"/>
    <property type="project" value="UniProtKB-KW"/>
</dbReference>
<dbReference type="Gene3D" id="6.10.250.550">
    <property type="match status" value="1"/>
</dbReference>
<dbReference type="InterPro" id="IPR050058">
    <property type="entry name" value="Ala-tRNA_ligase"/>
</dbReference>
<dbReference type="Gene3D" id="3.30.980.10">
    <property type="entry name" value="Threonyl-trna Synthetase, Chain A, domain 2"/>
    <property type="match status" value="1"/>
</dbReference>
<dbReference type="Pfam" id="PF01411">
    <property type="entry name" value="tRNA-synt_2c"/>
    <property type="match status" value="1"/>
</dbReference>
<dbReference type="InterPro" id="IPR018163">
    <property type="entry name" value="Thr/Ala-tRNA-synth_IIc_edit"/>
</dbReference>
<feature type="binding site" evidence="13">
    <location>
        <position position="586"/>
    </location>
    <ligand>
        <name>Zn(2+)</name>
        <dbReference type="ChEBI" id="CHEBI:29105"/>
    </ligand>
</feature>
<keyword evidence="7 13" id="KW-0067">ATP-binding</keyword>
<evidence type="ECO:0000256" key="5">
    <source>
        <dbReference type="ARBA" id="ARBA00022741"/>
    </source>
</evidence>
<evidence type="ECO:0000256" key="7">
    <source>
        <dbReference type="ARBA" id="ARBA00022840"/>
    </source>
</evidence>
<keyword evidence="10 13" id="KW-0030">Aminoacyl-tRNA synthetase</keyword>
<comment type="domain">
    <text evidence="13">Consists of three domains; the N-terminal catalytic domain, the editing domain and the C-terminal C-Ala domain. The editing domain removes incorrectly charged amino acids, while the C-Ala domain, along with tRNA(Ala), serves as a bridge to cooperatively bring together the editing and aminoacylation centers thus stimulating deacylation of misacylated tRNAs.</text>
</comment>
<evidence type="ECO:0000256" key="11">
    <source>
        <dbReference type="ARBA" id="ARBA00024779"/>
    </source>
</evidence>
<comment type="function">
    <text evidence="11 13">Catalyzes the attachment of alanine to tRNA(Ala) in a two-step reaction: alanine is first activated by ATP to form Ala-AMP and then transferred to the acceptor end of tRNA(Ala). Also edits incorrectly charged Ser-tRNA(Ala) and Gly-tRNA(Ala) via its editing domain.</text>
</comment>
<sequence length="895" mass="96426">MKTAEIKRRFLAHFAANGHTVVPSAPLPAIEDPNLLFINAGMVQFVPYFLGQRTPPYDRAASVQKCIRTPDIDEVGKTSRHGTFFQMNGNFSFGDYFKAGAIPLAWELATKPVSEGGFGLDAEKIWATVYLDDDEAIELWHKTVGLPLDRIVRRGKRDNYWSMGIPGPAGPCSELYYDRGPNYGPDGGPDVDEDRFLEFWNLVFMQYEIADVKSKEDFRVVSELPQKNIDTGMGLERMASILQGVDNLYEIDEVRPILALAAELTGREYGAKSGHVAGESHPDDVRLRVIADHVRTSLMLIGDGVTPSNEGRGYVLRRIMRRAIRSIRLLGWQEPALPLLLPVARDCMSPSYPELASDFDRISQYAYAEEDAFLSTLRAGTTILDTAISTAKQQGSPTLSGDQAFQLHDTYGFPIDLTLEIAAEQGLSVDHEGFRQLMTDQRARAKADAQARKTGHADLSSYRAALDGGGPVEFTGYHEVARESRVRSVLSAGGAALLAAGEGEQIELVLDTTPFYAEGGGQQADQGLITVGNGQVEVIDVQQPLPGLIVHKARVVRGEVRPGDTGYAEIDVTRRKAISRSHTATHLVHQTMRNFLGESATQAGSLNAPGRLRFDFNTPGAVPPSVLHDVEQQVNEVLLGDLEVHAFITSQEEARRLGAMALFGEKYGDEVRVVEVGDYARELCGGTHVARSGQLGLVKILSEASIGSGVRRVEALVGIDAFGYLAREHLLVSRLADLYRVPNEQVAERVEQTVTQLRDAEKELEKLRAQLVLGGAASLASSAREVGGGIAYVGTEAPEGAGGNDVRTLAQEIRGKIDPARPAVVAVTARAGGKASLVVAVNQAARGRGVSASDLVKGALSGRGGGSPDLAQGGGLPADEAPRLLASVEQALTTA</sequence>
<comment type="cofactor">
    <cofactor evidence="13">
        <name>Zn(2+)</name>
        <dbReference type="ChEBI" id="CHEBI:29105"/>
    </cofactor>
    <text evidence="13">Binds 1 zinc ion per subunit.</text>
</comment>
<dbReference type="FunFam" id="3.30.54.20:FF:000001">
    <property type="entry name" value="Alanine--tRNA ligase"/>
    <property type="match status" value="1"/>
</dbReference>
<dbReference type="InterPro" id="IPR009000">
    <property type="entry name" value="Transl_B-barrel_sf"/>
</dbReference>
<evidence type="ECO:0000256" key="4">
    <source>
        <dbReference type="ARBA" id="ARBA00022723"/>
    </source>
</evidence>
<dbReference type="EMBL" id="AP022870">
    <property type="protein sequence ID" value="BCB74251.1"/>
    <property type="molecule type" value="Genomic_DNA"/>
</dbReference>
<evidence type="ECO:0000256" key="3">
    <source>
        <dbReference type="ARBA" id="ARBA00022598"/>
    </source>
</evidence>
<name>A0A6F8XKD7_9ACTN</name>
<dbReference type="GO" id="GO:0008270">
    <property type="term" value="F:zinc ion binding"/>
    <property type="evidence" value="ECO:0007669"/>
    <property type="project" value="UniProtKB-UniRule"/>
</dbReference>
<dbReference type="InterPro" id="IPR002318">
    <property type="entry name" value="Ala-tRNA-lgiase_IIc"/>
</dbReference>
<keyword evidence="2 13" id="KW-0820">tRNA-binding</keyword>
<dbReference type="Gene3D" id="3.10.310.40">
    <property type="match status" value="1"/>
</dbReference>
<keyword evidence="17" id="KW-1185">Reference proteome</keyword>
<dbReference type="KEGG" id="pfla:Pflav_006610"/>
<dbReference type="PANTHER" id="PTHR11777:SF9">
    <property type="entry name" value="ALANINE--TRNA LIGASE, CYTOPLASMIC"/>
    <property type="match status" value="1"/>
</dbReference>
<dbReference type="RefSeq" id="WP_173033588.1">
    <property type="nucleotide sequence ID" value="NZ_AP022870.1"/>
</dbReference>
<dbReference type="InterPro" id="IPR018164">
    <property type="entry name" value="Ala-tRNA-synth_IIc_N"/>
</dbReference>
<comment type="catalytic activity">
    <reaction evidence="12 13">
        <text>tRNA(Ala) + L-alanine + ATP = L-alanyl-tRNA(Ala) + AMP + diphosphate</text>
        <dbReference type="Rhea" id="RHEA:12540"/>
        <dbReference type="Rhea" id="RHEA-COMP:9657"/>
        <dbReference type="Rhea" id="RHEA-COMP:9923"/>
        <dbReference type="ChEBI" id="CHEBI:30616"/>
        <dbReference type="ChEBI" id="CHEBI:33019"/>
        <dbReference type="ChEBI" id="CHEBI:57972"/>
        <dbReference type="ChEBI" id="CHEBI:78442"/>
        <dbReference type="ChEBI" id="CHEBI:78497"/>
        <dbReference type="ChEBI" id="CHEBI:456215"/>
        <dbReference type="EC" id="6.1.1.7"/>
    </reaction>
</comment>
<keyword evidence="8 13" id="KW-0694">RNA-binding</keyword>
<keyword evidence="5 13" id="KW-0547">Nucleotide-binding</keyword>
<comment type="similarity">
    <text evidence="1 13">Belongs to the class-II aminoacyl-tRNA synthetase family.</text>
</comment>
<dbReference type="CDD" id="cd00673">
    <property type="entry name" value="AlaRS_core"/>
    <property type="match status" value="1"/>
</dbReference>
<evidence type="ECO:0000256" key="9">
    <source>
        <dbReference type="ARBA" id="ARBA00022917"/>
    </source>
</evidence>
<reference evidence="16 17" key="1">
    <citation type="submission" date="2020-03" db="EMBL/GenBank/DDBJ databases">
        <title>Whole genome shotgun sequence of Phytohabitans flavus NBRC 107702.</title>
        <authorList>
            <person name="Komaki H."/>
            <person name="Tamura T."/>
        </authorList>
    </citation>
    <scope>NUCLEOTIDE SEQUENCE [LARGE SCALE GENOMIC DNA]</scope>
    <source>
        <strain evidence="16 17">NBRC 107702</strain>
    </source>
</reference>
<feature type="binding site" evidence="13">
    <location>
        <position position="582"/>
    </location>
    <ligand>
        <name>Zn(2+)</name>
        <dbReference type="ChEBI" id="CHEBI:29105"/>
    </ligand>
</feature>
<evidence type="ECO:0000256" key="1">
    <source>
        <dbReference type="ARBA" id="ARBA00008226"/>
    </source>
</evidence>
<reference evidence="16 17" key="2">
    <citation type="submission" date="2020-03" db="EMBL/GenBank/DDBJ databases">
        <authorList>
            <person name="Ichikawa N."/>
            <person name="Kimura A."/>
            <person name="Kitahashi Y."/>
            <person name="Uohara A."/>
        </authorList>
    </citation>
    <scope>NUCLEOTIDE SEQUENCE [LARGE SCALE GENOMIC DNA]</scope>
    <source>
        <strain evidence="16 17">NBRC 107702</strain>
    </source>
</reference>
<dbReference type="InterPro" id="IPR012947">
    <property type="entry name" value="tRNA_SAD"/>
</dbReference>
<evidence type="ECO:0000256" key="2">
    <source>
        <dbReference type="ARBA" id="ARBA00022555"/>
    </source>
</evidence>
<evidence type="ECO:0000256" key="12">
    <source>
        <dbReference type="ARBA" id="ARBA00048300"/>
    </source>
</evidence>
<dbReference type="NCBIfam" id="TIGR00344">
    <property type="entry name" value="alaS"/>
    <property type="match status" value="1"/>
</dbReference>
<dbReference type="PROSITE" id="PS50860">
    <property type="entry name" value="AA_TRNA_LIGASE_II_ALA"/>
    <property type="match status" value="1"/>
</dbReference>
<dbReference type="Gene3D" id="3.30.930.10">
    <property type="entry name" value="Bira Bifunctional Protein, Domain 2"/>
    <property type="match status" value="1"/>
</dbReference>